<name>A0A0F9A722_9ZZZZ</name>
<evidence type="ECO:0000256" key="4">
    <source>
        <dbReference type="ARBA" id="ARBA00023136"/>
    </source>
</evidence>
<accession>A0A0F9A722</accession>
<feature type="non-terminal residue" evidence="6">
    <location>
        <position position="198"/>
    </location>
</feature>
<gene>
    <name evidence="6" type="ORF">LCGC14_2607870</name>
</gene>
<evidence type="ECO:0000313" key="6">
    <source>
        <dbReference type="EMBL" id="KKL05255.1"/>
    </source>
</evidence>
<dbReference type="SUPFAM" id="SSF52540">
    <property type="entry name" value="P-loop containing nucleoside triphosphate hydrolases"/>
    <property type="match status" value="1"/>
</dbReference>
<dbReference type="GO" id="GO:0016887">
    <property type="term" value="F:ATP hydrolysis activity"/>
    <property type="evidence" value="ECO:0007669"/>
    <property type="project" value="InterPro"/>
</dbReference>
<dbReference type="AlphaFoldDB" id="A0A0F9A722"/>
<dbReference type="InterPro" id="IPR027417">
    <property type="entry name" value="P-loop_NTPase"/>
</dbReference>
<evidence type="ECO:0000256" key="2">
    <source>
        <dbReference type="ARBA" id="ARBA00022475"/>
    </source>
</evidence>
<reference evidence="6" key="1">
    <citation type="journal article" date="2015" name="Nature">
        <title>Complex archaea that bridge the gap between prokaryotes and eukaryotes.</title>
        <authorList>
            <person name="Spang A."/>
            <person name="Saw J.H."/>
            <person name="Jorgensen S.L."/>
            <person name="Zaremba-Niedzwiedzka K."/>
            <person name="Martijn J."/>
            <person name="Lind A.E."/>
            <person name="van Eijk R."/>
            <person name="Schleper C."/>
            <person name="Guy L."/>
            <person name="Ettema T.J."/>
        </authorList>
    </citation>
    <scope>NUCLEOTIDE SEQUENCE</scope>
</reference>
<evidence type="ECO:0000259" key="5">
    <source>
        <dbReference type="PROSITE" id="PS50893"/>
    </source>
</evidence>
<evidence type="ECO:0000256" key="3">
    <source>
        <dbReference type="ARBA" id="ARBA00022967"/>
    </source>
</evidence>
<dbReference type="PANTHER" id="PTHR42788:SF17">
    <property type="entry name" value="ALIPHATIC SULFONATES IMPORT ATP-BINDING PROTEIN SSUB"/>
    <property type="match status" value="1"/>
</dbReference>
<keyword evidence="4" id="KW-0472">Membrane</keyword>
<keyword evidence="3" id="KW-1278">Translocase</keyword>
<sequence length="198" mass="22142">MVFAKKVKMPNTIVKCENVSHWFGAHRVLHKINLRIEAGQIVGLVGRSGCGKSTLLRAITGTHPPEEGTIYTFYHNPGHMNHGMKTMVTRPGRDRGVVYQQYTLMPFYTARKNVALGLKLDQTNAFKRMNLATWFPLRRKHLAEADELLTKVGLGSAKDLYPAEMSGGMQQRVAIAQALIMKPRILLLDEPFGALDEA</sequence>
<dbReference type="PROSITE" id="PS00211">
    <property type="entry name" value="ABC_TRANSPORTER_1"/>
    <property type="match status" value="1"/>
</dbReference>
<organism evidence="6">
    <name type="scientific">marine sediment metagenome</name>
    <dbReference type="NCBI Taxonomy" id="412755"/>
    <lineage>
        <taxon>unclassified sequences</taxon>
        <taxon>metagenomes</taxon>
        <taxon>ecological metagenomes</taxon>
    </lineage>
</organism>
<comment type="caution">
    <text evidence="6">The sequence shown here is derived from an EMBL/GenBank/DDBJ whole genome shotgun (WGS) entry which is preliminary data.</text>
</comment>
<dbReference type="PANTHER" id="PTHR42788">
    <property type="entry name" value="TAURINE IMPORT ATP-BINDING PROTEIN-RELATED"/>
    <property type="match status" value="1"/>
</dbReference>
<keyword evidence="1" id="KW-0813">Transport</keyword>
<protein>
    <recommendedName>
        <fullName evidence="5">ABC transporter domain-containing protein</fullName>
    </recommendedName>
</protein>
<dbReference type="Pfam" id="PF00005">
    <property type="entry name" value="ABC_tran"/>
    <property type="match status" value="1"/>
</dbReference>
<dbReference type="PROSITE" id="PS50893">
    <property type="entry name" value="ABC_TRANSPORTER_2"/>
    <property type="match status" value="1"/>
</dbReference>
<proteinExistence type="predicted"/>
<evidence type="ECO:0000256" key="1">
    <source>
        <dbReference type="ARBA" id="ARBA00022448"/>
    </source>
</evidence>
<dbReference type="InterPro" id="IPR017871">
    <property type="entry name" value="ABC_transporter-like_CS"/>
</dbReference>
<dbReference type="EMBL" id="LAZR01044194">
    <property type="protein sequence ID" value="KKL05255.1"/>
    <property type="molecule type" value="Genomic_DNA"/>
</dbReference>
<feature type="domain" description="ABC transporter" evidence="5">
    <location>
        <begin position="14"/>
        <end position="198"/>
    </location>
</feature>
<dbReference type="InterPro" id="IPR050166">
    <property type="entry name" value="ABC_transporter_ATP-bind"/>
</dbReference>
<dbReference type="InterPro" id="IPR003439">
    <property type="entry name" value="ABC_transporter-like_ATP-bd"/>
</dbReference>
<keyword evidence="2" id="KW-1003">Cell membrane</keyword>
<dbReference type="GO" id="GO:0005524">
    <property type="term" value="F:ATP binding"/>
    <property type="evidence" value="ECO:0007669"/>
    <property type="project" value="InterPro"/>
</dbReference>
<dbReference type="Gene3D" id="3.40.50.300">
    <property type="entry name" value="P-loop containing nucleotide triphosphate hydrolases"/>
    <property type="match status" value="1"/>
</dbReference>